<keyword evidence="2" id="KW-0255">Endonuclease</keyword>
<dbReference type="Proteomes" id="UP000747542">
    <property type="component" value="Unassembled WGS sequence"/>
</dbReference>
<organism evidence="2 3">
    <name type="scientific">Homarus americanus</name>
    <name type="common">American lobster</name>
    <dbReference type="NCBI Taxonomy" id="6706"/>
    <lineage>
        <taxon>Eukaryota</taxon>
        <taxon>Metazoa</taxon>
        <taxon>Ecdysozoa</taxon>
        <taxon>Arthropoda</taxon>
        <taxon>Crustacea</taxon>
        <taxon>Multicrustacea</taxon>
        <taxon>Malacostraca</taxon>
        <taxon>Eumalacostraca</taxon>
        <taxon>Eucarida</taxon>
        <taxon>Decapoda</taxon>
        <taxon>Pleocyemata</taxon>
        <taxon>Astacidea</taxon>
        <taxon>Nephropoidea</taxon>
        <taxon>Nephropidae</taxon>
        <taxon>Homarus</taxon>
    </lineage>
</organism>
<feature type="region of interest" description="Disordered" evidence="1">
    <location>
        <begin position="149"/>
        <end position="213"/>
    </location>
</feature>
<evidence type="ECO:0000313" key="3">
    <source>
        <dbReference type="Proteomes" id="UP000747542"/>
    </source>
</evidence>
<accession>A0A8J5N2Y2</accession>
<evidence type="ECO:0000313" key="2">
    <source>
        <dbReference type="EMBL" id="KAG7172378.1"/>
    </source>
</evidence>
<comment type="caution">
    <text evidence="2">The sequence shown here is derived from an EMBL/GenBank/DDBJ whole genome shotgun (WGS) entry which is preliminary data.</text>
</comment>
<evidence type="ECO:0000256" key="1">
    <source>
        <dbReference type="SAM" id="MobiDB-lite"/>
    </source>
</evidence>
<feature type="compositionally biased region" description="Acidic residues" evidence="1">
    <location>
        <begin position="179"/>
        <end position="193"/>
    </location>
</feature>
<feature type="non-terminal residue" evidence="2">
    <location>
        <position position="1"/>
    </location>
</feature>
<name>A0A8J5N2Y2_HOMAM</name>
<protein>
    <submittedName>
        <fullName evidence="2">Putative Endonuclease/exonuclease/phosphatase family domain-containing protein-like 2</fullName>
    </submittedName>
</protein>
<keyword evidence="3" id="KW-1185">Reference proteome</keyword>
<dbReference type="AlphaFoldDB" id="A0A8J5N2Y2"/>
<dbReference type="GO" id="GO:0004519">
    <property type="term" value="F:endonuclease activity"/>
    <property type="evidence" value="ECO:0007669"/>
    <property type="project" value="UniProtKB-KW"/>
</dbReference>
<dbReference type="EMBL" id="JAHLQT010011453">
    <property type="protein sequence ID" value="KAG7172378.1"/>
    <property type="molecule type" value="Genomic_DNA"/>
</dbReference>
<feature type="non-terminal residue" evidence="2">
    <location>
        <position position="213"/>
    </location>
</feature>
<keyword evidence="2" id="KW-0378">Hydrolase</keyword>
<reference evidence="2" key="1">
    <citation type="journal article" date="2021" name="Sci. Adv.">
        <title>The American lobster genome reveals insights on longevity, neural, and immune adaptations.</title>
        <authorList>
            <person name="Polinski J.M."/>
            <person name="Zimin A.V."/>
            <person name="Clark K.F."/>
            <person name="Kohn A.B."/>
            <person name="Sadowski N."/>
            <person name="Timp W."/>
            <person name="Ptitsyn A."/>
            <person name="Khanna P."/>
            <person name="Romanova D.Y."/>
            <person name="Williams P."/>
            <person name="Greenwood S.J."/>
            <person name="Moroz L.L."/>
            <person name="Walt D.R."/>
            <person name="Bodnar A.G."/>
        </authorList>
    </citation>
    <scope>NUCLEOTIDE SEQUENCE</scope>
    <source>
        <strain evidence="2">GMGI-L3</strain>
    </source>
</reference>
<proteinExistence type="predicted"/>
<sequence length="213" mass="23874">ECKNKDNPKCLNCEGDHRTLATRCPIRKAIVNQKKEKEREKTQEQQNKTYSAVTKLTRETTKILEKVATPPPVNQPIVLQLGNNLSVKIMTSIIHAHIMNIARPGTFAKAARDMFAANNLPDMEFPNDVPSSEIFNFIYKSESTEIQIPTTHEPSTHEPSTHEPSTQEQTTSDIQPEPASDEESMEDSSEDETTTITEQAARVKTPKKNQTGT</sequence>
<gene>
    <name evidence="2" type="primary">EEPD1-L2</name>
    <name evidence="2" type="ORF">Hamer_G031810</name>
</gene>
<keyword evidence="2" id="KW-0540">Nuclease</keyword>
<feature type="compositionally biased region" description="Polar residues" evidence="1">
    <location>
        <begin position="162"/>
        <end position="174"/>
    </location>
</feature>